<name>A0AAN7T8F5_9EURO</name>
<feature type="coiled-coil region" evidence="1">
    <location>
        <begin position="115"/>
        <end position="149"/>
    </location>
</feature>
<proteinExistence type="predicted"/>
<keyword evidence="1" id="KW-0175">Coiled coil</keyword>
<feature type="compositionally biased region" description="Acidic residues" evidence="2">
    <location>
        <begin position="204"/>
        <end position="216"/>
    </location>
</feature>
<gene>
    <name evidence="3" type="ORF">LTR05_001840</name>
</gene>
<reference evidence="3 4" key="1">
    <citation type="submission" date="2023-08" db="EMBL/GenBank/DDBJ databases">
        <title>Black Yeasts Isolated from many extreme environments.</title>
        <authorList>
            <person name="Coleine C."/>
            <person name="Stajich J.E."/>
            <person name="Selbmann L."/>
        </authorList>
    </citation>
    <scope>NUCLEOTIDE SEQUENCE [LARGE SCALE GENOMIC DNA]</scope>
    <source>
        <strain evidence="3 4">CCFEE 5910</strain>
    </source>
</reference>
<protein>
    <submittedName>
        <fullName evidence="3">Uncharacterized protein</fullName>
    </submittedName>
</protein>
<accession>A0AAN7T8F5</accession>
<dbReference type="EMBL" id="JAVRRJ010000001">
    <property type="protein sequence ID" value="KAK5091655.1"/>
    <property type="molecule type" value="Genomic_DNA"/>
</dbReference>
<sequence length="477" mass="54365">MHKQTPEELIVSPAIMDNQANQIALFLSFIAGTTGLTLLWRDTERPRKVYDLVGELCLAKQKLDAAARRHSLRTETLGPHKERVNQAASKVQEILNFCCTSEENAANIPELVTRLRTLEKALGAIETELKVLETTKDVLSTQYNDLLKQLLQHMQTADDTVAKQDPALAQITEELYLPELLDKLEADAATFDQFMADGGHSDNEIQEDQEEEEDESDKTTRMKFQFIGLRRMKRELEEATGAADKEAEIATLSDELFELGEQLTLRGIPVRDGEFIMNNNDEESAYAFYNEEPIDEEHWLIDEQIAQPASARAVAGTPSQYVFDWANFEAPEERDYGYNEAPQEWVMEAEAKERQEQIDRDFHEFMFKNNQRVQDWMQTAATEPEMHIDEHDDDVDESLPVGVEQLPGIEVGECFDMEAELATGNPSKSDVNIRRLQVETLLNQAERKFCSLTQAELESDPDFAVPCDWGEDVEMDY</sequence>
<keyword evidence="4" id="KW-1185">Reference proteome</keyword>
<feature type="region of interest" description="Disordered" evidence="2">
    <location>
        <begin position="195"/>
        <end position="220"/>
    </location>
</feature>
<evidence type="ECO:0000313" key="4">
    <source>
        <dbReference type="Proteomes" id="UP001309876"/>
    </source>
</evidence>
<evidence type="ECO:0000256" key="1">
    <source>
        <dbReference type="SAM" id="Coils"/>
    </source>
</evidence>
<comment type="caution">
    <text evidence="3">The sequence shown here is derived from an EMBL/GenBank/DDBJ whole genome shotgun (WGS) entry which is preliminary data.</text>
</comment>
<feature type="coiled-coil region" evidence="1">
    <location>
        <begin position="229"/>
        <end position="262"/>
    </location>
</feature>
<evidence type="ECO:0000256" key="2">
    <source>
        <dbReference type="SAM" id="MobiDB-lite"/>
    </source>
</evidence>
<dbReference type="Proteomes" id="UP001309876">
    <property type="component" value="Unassembled WGS sequence"/>
</dbReference>
<evidence type="ECO:0000313" key="3">
    <source>
        <dbReference type="EMBL" id="KAK5091655.1"/>
    </source>
</evidence>
<organism evidence="3 4">
    <name type="scientific">Lithohypha guttulata</name>
    <dbReference type="NCBI Taxonomy" id="1690604"/>
    <lineage>
        <taxon>Eukaryota</taxon>
        <taxon>Fungi</taxon>
        <taxon>Dikarya</taxon>
        <taxon>Ascomycota</taxon>
        <taxon>Pezizomycotina</taxon>
        <taxon>Eurotiomycetes</taxon>
        <taxon>Chaetothyriomycetidae</taxon>
        <taxon>Chaetothyriales</taxon>
        <taxon>Trichomeriaceae</taxon>
        <taxon>Lithohypha</taxon>
    </lineage>
</organism>
<dbReference type="AlphaFoldDB" id="A0AAN7T8F5"/>